<dbReference type="PANTHER" id="PTHR11986">
    <property type="entry name" value="AMINOTRANSFERASE CLASS III"/>
    <property type="match status" value="1"/>
</dbReference>
<keyword evidence="1 6" id="KW-0032">Aminotransferase</keyword>
<accession>A0A7C2XB97</accession>
<organism evidence="7">
    <name type="scientific">Desulfurivibrio alkaliphilus</name>
    <dbReference type="NCBI Taxonomy" id="427923"/>
    <lineage>
        <taxon>Bacteria</taxon>
        <taxon>Pseudomonadati</taxon>
        <taxon>Thermodesulfobacteriota</taxon>
        <taxon>Desulfobulbia</taxon>
        <taxon>Desulfobulbales</taxon>
        <taxon>Desulfobulbaceae</taxon>
        <taxon>Desulfurivibrio</taxon>
    </lineage>
</organism>
<dbReference type="GO" id="GO:0030170">
    <property type="term" value="F:pyridoxal phosphate binding"/>
    <property type="evidence" value="ECO:0007669"/>
    <property type="project" value="InterPro"/>
</dbReference>
<dbReference type="Gene3D" id="3.90.1150.10">
    <property type="entry name" value="Aspartate Aminotransferase, domain 1"/>
    <property type="match status" value="1"/>
</dbReference>
<dbReference type="InterPro" id="IPR004636">
    <property type="entry name" value="AcOrn/SuccOrn_fam"/>
</dbReference>
<dbReference type="AlphaFoldDB" id="A0A7C2XB97"/>
<dbReference type="InterPro" id="IPR015424">
    <property type="entry name" value="PyrdxlP-dep_Trfase"/>
</dbReference>
<dbReference type="PIRSF" id="PIRSF000521">
    <property type="entry name" value="Transaminase_4ab_Lys_Orn"/>
    <property type="match status" value="1"/>
</dbReference>
<dbReference type="EC" id="2.6.1.11" evidence="6"/>
<keyword evidence="6" id="KW-0055">Arginine biosynthesis</keyword>
<comment type="cofactor">
    <cofactor evidence="6">
        <name>pyridoxal 5'-phosphate</name>
        <dbReference type="ChEBI" id="CHEBI:597326"/>
    </cofactor>
    <text evidence="6">Binds 1 pyridoxal phosphate per subunit.</text>
</comment>
<keyword evidence="4" id="KW-0670">Pyruvate</keyword>
<evidence type="ECO:0000313" key="7">
    <source>
        <dbReference type="EMBL" id="HET98717.1"/>
    </source>
</evidence>
<dbReference type="EMBL" id="DSDS01000192">
    <property type="protein sequence ID" value="HET98717.1"/>
    <property type="molecule type" value="Genomic_DNA"/>
</dbReference>
<dbReference type="NCBIfam" id="TIGR00707">
    <property type="entry name" value="argD"/>
    <property type="match status" value="1"/>
</dbReference>
<dbReference type="Gene3D" id="3.40.640.10">
    <property type="entry name" value="Type I PLP-dependent aspartate aminotransferase-like (Major domain)"/>
    <property type="match status" value="1"/>
</dbReference>
<sequence>MTSANDQWVTRGERVLMQTYGRLPVTMVRGAGCKLYDAEGREYLDFVAGIAVCNLGHCHPQVTAAVREQVEKLVHVSNLYHTQPQIELAELLVNNSFADRVFFCNSGAEANEAAIKLARKASPEGKYEIISLAGSFHGRTLATVAATGQAKFHQGFEPLPSGFVHAPFGDIEALRGLIGPATCAVLCEPLQGEGGVRPLSPTYLRAIRELCDQHGLLLLFDEVQVGMGRTGTLLAHEQLGVTPDIMTLAKGLGNGLPIGAMLAGERVAAAFTPGSHASTFGGNPVACAAALATLRVLLAPGFLAAVAAKGEYLATRLQELARQYPQRAVEVRGMGLIQGLVLSEGIREQGLAMVRRLFAQGLLLNFAGNTALRFIPPLVVSHEEIDRAVAMVAAVLRE</sequence>
<dbReference type="FunFam" id="3.40.640.10:FF:000004">
    <property type="entry name" value="Acetylornithine aminotransferase"/>
    <property type="match status" value="1"/>
</dbReference>
<comment type="subunit">
    <text evidence="6">Homodimer.</text>
</comment>
<evidence type="ECO:0000256" key="2">
    <source>
        <dbReference type="ARBA" id="ARBA00022679"/>
    </source>
</evidence>
<dbReference type="InterPro" id="IPR050103">
    <property type="entry name" value="Class-III_PLP-dep_AT"/>
</dbReference>
<keyword evidence="6" id="KW-0028">Amino-acid biosynthesis</keyword>
<name>A0A7C2XB97_9BACT</name>
<dbReference type="NCBIfam" id="NF002325">
    <property type="entry name" value="PRK01278.1"/>
    <property type="match status" value="1"/>
</dbReference>
<dbReference type="InterPro" id="IPR015421">
    <property type="entry name" value="PyrdxlP-dep_Trfase_major"/>
</dbReference>
<comment type="caution">
    <text evidence="7">The sequence shown here is derived from an EMBL/GenBank/DDBJ whole genome shotgun (WGS) entry which is preliminary data.</text>
</comment>
<keyword evidence="2 6" id="KW-0808">Transferase</keyword>
<dbReference type="Pfam" id="PF00202">
    <property type="entry name" value="Aminotran_3"/>
    <property type="match status" value="1"/>
</dbReference>
<dbReference type="HAMAP" id="MF_01107">
    <property type="entry name" value="ArgD_aminotrans_3"/>
    <property type="match status" value="1"/>
</dbReference>
<evidence type="ECO:0000256" key="1">
    <source>
        <dbReference type="ARBA" id="ARBA00022576"/>
    </source>
</evidence>
<comment type="catalytic activity">
    <reaction evidence="5">
        <text>taurine + pyruvate = sulfoacetaldehyde + L-alanine</text>
        <dbReference type="Rhea" id="RHEA:10420"/>
        <dbReference type="ChEBI" id="CHEBI:15361"/>
        <dbReference type="ChEBI" id="CHEBI:57972"/>
        <dbReference type="ChEBI" id="CHEBI:58246"/>
        <dbReference type="ChEBI" id="CHEBI:507393"/>
        <dbReference type="EC" id="2.6.1.77"/>
    </reaction>
    <physiologicalReaction direction="left-to-right" evidence="5">
        <dbReference type="Rhea" id="RHEA:10421"/>
    </physiologicalReaction>
</comment>
<keyword evidence="3 6" id="KW-0663">Pyridoxal phosphate</keyword>
<gene>
    <name evidence="6" type="primary">argD</name>
    <name evidence="7" type="ORF">ENN98_08585</name>
</gene>
<evidence type="ECO:0000256" key="5">
    <source>
        <dbReference type="ARBA" id="ARBA00052998"/>
    </source>
</evidence>
<dbReference type="Proteomes" id="UP000885986">
    <property type="component" value="Unassembled WGS sequence"/>
</dbReference>
<feature type="binding site" evidence="6">
    <location>
        <position position="279"/>
    </location>
    <ligand>
        <name>pyridoxal 5'-phosphate</name>
        <dbReference type="ChEBI" id="CHEBI:597326"/>
    </ligand>
</feature>
<feature type="binding site" evidence="6">
    <location>
        <begin position="221"/>
        <end position="224"/>
    </location>
    <ligand>
        <name>pyridoxal 5'-phosphate</name>
        <dbReference type="ChEBI" id="CHEBI:597326"/>
    </ligand>
</feature>
<dbReference type="GO" id="GO:0006526">
    <property type="term" value="P:L-arginine biosynthetic process"/>
    <property type="evidence" value="ECO:0007669"/>
    <property type="project" value="UniProtKB-UniRule"/>
</dbReference>
<feature type="binding site" evidence="6">
    <location>
        <position position="139"/>
    </location>
    <ligand>
        <name>N(2)-acetyl-L-ornithine</name>
        <dbReference type="ChEBI" id="CHEBI:57805"/>
    </ligand>
</feature>
<reference evidence="7" key="1">
    <citation type="journal article" date="2020" name="mSystems">
        <title>Genome- and Community-Level Interaction Insights into Carbon Utilization and Element Cycling Functions of Hydrothermarchaeota in Hydrothermal Sediment.</title>
        <authorList>
            <person name="Zhou Z."/>
            <person name="Liu Y."/>
            <person name="Xu W."/>
            <person name="Pan J."/>
            <person name="Luo Z.H."/>
            <person name="Li M."/>
        </authorList>
    </citation>
    <scope>NUCLEOTIDE SEQUENCE [LARGE SCALE GENOMIC DNA]</scope>
    <source>
        <strain evidence="7">SpSt-1224</strain>
    </source>
</reference>
<dbReference type="GO" id="GO:0031299">
    <property type="term" value="F:taurine-pyruvate aminotransferase activity"/>
    <property type="evidence" value="ECO:0007669"/>
    <property type="project" value="UniProtKB-EC"/>
</dbReference>
<protein>
    <recommendedName>
        <fullName evidence="6">Acetylornithine aminotransferase</fullName>
        <shortName evidence="6">ACOAT</shortName>
        <ecNumber evidence="6">2.6.1.11</ecNumber>
    </recommendedName>
</protein>
<comment type="miscellaneous">
    <text evidence="6">May also have succinyldiaminopimelate aminotransferase activity, thus carrying out the corresponding step in lysine biosynthesis.</text>
</comment>
<dbReference type="NCBIfam" id="NF002874">
    <property type="entry name" value="PRK03244.1"/>
    <property type="match status" value="1"/>
</dbReference>
<keyword evidence="6" id="KW-0963">Cytoplasm</keyword>
<dbReference type="CDD" id="cd00610">
    <property type="entry name" value="OAT_like"/>
    <property type="match status" value="1"/>
</dbReference>
<dbReference type="InterPro" id="IPR049704">
    <property type="entry name" value="Aminotrans_3_PPA_site"/>
</dbReference>
<dbReference type="GO" id="GO:0042802">
    <property type="term" value="F:identical protein binding"/>
    <property type="evidence" value="ECO:0007669"/>
    <property type="project" value="TreeGrafter"/>
</dbReference>
<dbReference type="PROSITE" id="PS00600">
    <property type="entry name" value="AA_TRANSFER_CLASS_3"/>
    <property type="match status" value="1"/>
</dbReference>
<dbReference type="PANTHER" id="PTHR11986:SF113">
    <property type="entry name" value="SUCCINYLORNITHINE TRANSAMINASE"/>
    <property type="match status" value="1"/>
</dbReference>
<comment type="catalytic activity">
    <reaction evidence="6">
        <text>N(2)-acetyl-L-ornithine + 2-oxoglutarate = N-acetyl-L-glutamate 5-semialdehyde + L-glutamate</text>
        <dbReference type="Rhea" id="RHEA:18049"/>
        <dbReference type="ChEBI" id="CHEBI:16810"/>
        <dbReference type="ChEBI" id="CHEBI:29123"/>
        <dbReference type="ChEBI" id="CHEBI:29985"/>
        <dbReference type="ChEBI" id="CHEBI:57805"/>
        <dbReference type="EC" id="2.6.1.11"/>
    </reaction>
</comment>
<dbReference type="InterPro" id="IPR015422">
    <property type="entry name" value="PyrdxlP-dep_Trfase_small"/>
</dbReference>
<feature type="modified residue" description="N6-(pyridoxal phosphate)lysine" evidence="6">
    <location>
        <position position="250"/>
    </location>
</feature>
<evidence type="ECO:0000256" key="3">
    <source>
        <dbReference type="ARBA" id="ARBA00022898"/>
    </source>
</evidence>
<feature type="binding site" evidence="6">
    <location>
        <position position="278"/>
    </location>
    <ligand>
        <name>N(2)-acetyl-L-ornithine</name>
        <dbReference type="ChEBI" id="CHEBI:57805"/>
    </ligand>
</feature>
<dbReference type="GO" id="GO:0005737">
    <property type="term" value="C:cytoplasm"/>
    <property type="evidence" value="ECO:0007669"/>
    <property type="project" value="UniProtKB-SubCell"/>
</dbReference>
<comment type="subcellular location">
    <subcellularLocation>
        <location evidence="6">Cytoplasm</location>
    </subcellularLocation>
</comment>
<dbReference type="SUPFAM" id="SSF53383">
    <property type="entry name" value="PLP-dependent transferases"/>
    <property type="match status" value="1"/>
</dbReference>
<comment type="similarity">
    <text evidence="6">Belongs to the class-III pyridoxal-phosphate-dependent aminotransferase family. ArgD subfamily.</text>
</comment>
<comment type="pathway">
    <text evidence="6">Amino-acid biosynthesis; L-arginine biosynthesis; N(2)-acetyl-L-ornithine from L-glutamate: step 4/4.</text>
</comment>
<evidence type="ECO:0000256" key="6">
    <source>
        <dbReference type="HAMAP-Rule" id="MF_01107"/>
    </source>
</evidence>
<feature type="binding site" evidence="6">
    <location>
        <begin position="107"/>
        <end position="108"/>
    </location>
    <ligand>
        <name>pyridoxal 5'-phosphate</name>
        <dbReference type="ChEBI" id="CHEBI:597326"/>
    </ligand>
</feature>
<dbReference type="GO" id="GO:0003992">
    <property type="term" value="F:N2-acetyl-L-ornithine:2-oxoglutarate 5-aminotransferase activity"/>
    <property type="evidence" value="ECO:0007669"/>
    <property type="project" value="UniProtKB-UniRule"/>
</dbReference>
<dbReference type="UniPathway" id="UPA00068">
    <property type="reaction ID" value="UER00109"/>
</dbReference>
<dbReference type="InterPro" id="IPR005814">
    <property type="entry name" value="Aminotrans_3"/>
</dbReference>
<proteinExistence type="inferred from homology"/>
<evidence type="ECO:0000256" key="4">
    <source>
        <dbReference type="ARBA" id="ARBA00023317"/>
    </source>
</evidence>
<feature type="binding site" evidence="6">
    <location>
        <position position="136"/>
    </location>
    <ligand>
        <name>pyridoxal 5'-phosphate</name>
        <dbReference type="ChEBI" id="CHEBI:597326"/>
    </ligand>
</feature>